<dbReference type="PROSITE" id="PS50928">
    <property type="entry name" value="ABC_TM1"/>
    <property type="match status" value="2"/>
</dbReference>
<dbReference type="SUPFAM" id="SSF161098">
    <property type="entry name" value="MetI-like"/>
    <property type="match status" value="2"/>
</dbReference>
<dbReference type="Gene3D" id="1.10.3720.10">
    <property type="entry name" value="MetI-like"/>
    <property type="match status" value="2"/>
</dbReference>
<feature type="transmembrane region" description="Helical" evidence="6">
    <location>
        <begin position="164"/>
        <end position="184"/>
    </location>
</feature>
<evidence type="ECO:0000256" key="6">
    <source>
        <dbReference type="RuleBase" id="RU363032"/>
    </source>
</evidence>
<evidence type="ECO:0000256" key="2">
    <source>
        <dbReference type="ARBA" id="ARBA00022448"/>
    </source>
</evidence>
<feature type="transmembrane region" description="Helical" evidence="6">
    <location>
        <begin position="430"/>
        <end position="448"/>
    </location>
</feature>
<protein>
    <submittedName>
        <fullName evidence="8">Iron ABC transporter permease</fullName>
    </submittedName>
</protein>
<dbReference type="EMBL" id="JAVAMP010000002">
    <property type="protein sequence ID" value="MDP5274047.1"/>
    <property type="molecule type" value="Genomic_DNA"/>
</dbReference>
<evidence type="ECO:0000256" key="5">
    <source>
        <dbReference type="ARBA" id="ARBA00023136"/>
    </source>
</evidence>
<sequence>MANTNTTPSTNKIETNGSRQLKRMKMLIKEPYLLAIIIIIFVSLFVFSIYPIYQVFKITVVNDEGLLDLSLIVETFTSSFFLKTLWNSIQLGILSAIFGTIIGFIFAYAVTRTEMKGKKFFNLVALLPIISPPFVIALSVILLFGRNGIISNGLFGFDDSNVYGLRSLVFIQTLGFFPIAYLNLKGVLEAIDSSVEDAALNLGASRWKVFRTITLPLAVPGILSSLLLVFIKAIEDFGNPMVIAGEYQTLAVQAYLQITGMYDLRAGSFYAVALLLPSLTAYFIQKYWINKKSYVTVTGKPTQARMKINEKHIVLPLFIFCGLITGAVLLIYGTVLWGAFVKVWGVDNTLTLDNFKYTFTLGFDSVQNSLLLSALSTPITAILGMIIAFLIIRKQFIGKKLMEASSMLAFAVPGTVIGIGYILAFNQKPLLLTGTALILIIAFTFRNITVGIEAGTNSLRQVDPSIEEASTNLGASSFTTFRKISLPLMKSALFSGLVYSFVRSMTSISAVIFLISVNWNLLTVTILSQVEDASLGAAAAYCIILIVIILIVIGLLEFFVNYLSSSKRRSYR</sequence>
<evidence type="ECO:0000313" key="9">
    <source>
        <dbReference type="Proteomes" id="UP001231941"/>
    </source>
</evidence>
<proteinExistence type="inferred from homology"/>
<feature type="domain" description="ABC transmembrane type-1" evidence="7">
    <location>
        <begin position="85"/>
        <end position="285"/>
    </location>
</feature>
<dbReference type="CDD" id="cd06261">
    <property type="entry name" value="TM_PBP2"/>
    <property type="match status" value="2"/>
</dbReference>
<dbReference type="PANTHER" id="PTHR43496">
    <property type="entry name" value="PROTEIN LPLB"/>
    <property type="match status" value="1"/>
</dbReference>
<dbReference type="InterPro" id="IPR035906">
    <property type="entry name" value="MetI-like_sf"/>
</dbReference>
<dbReference type="InterPro" id="IPR000515">
    <property type="entry name" value="MetI-like"/>
</dbReference>
<feature type="transmembrane region" description="Helical" evidence="6">
    <location>
        <begin position="370"/>
        <end position="392"/>
    </location>
</feature>
<evidence type="ECO:0000313" key="8">
    <source>
        <dbReference type="EMBL" id="MDP5274047.1"/>
    </source>
</evidence>
<keyword evidence="2 6" id="KW-0813">Transport</keyword>
<organism evidence="8 9">
    <name type="scientific">Chengkuizengella axinellae</name>
    <dbReference type="NCBI Taxonomy" id="3064388"/>
    <lineage>
        <taxon>Bacteria</taxon>
        <taxon>Bacillati</taxon>
        <taxon>Bacillota</taxon>
        <taxon>Bacilli</taxon>
        <taxon>Bacillales</taxon>
        <taxon>Paenibacillaceae</taxon>
        <taxon>Chengkuizengella</taxon>
    </lineage>
</organism>
<keyword evidence="4 6" id="KW-1133">Transmembrane helix</keyword>
<accession>A0ABT9IXK4</accession>
<comment type="caution">
    <text evidence="8">The sequence shown here is derived from an EMBL/GenBank/DDBJ whole genome shotgun (WGS) entry which is preliminary data.</text>
</comment>
<keyword evidence="9" id="KW-1185">Reference proteome</keyword>
<evidence type="ECO:0000256" key="1">
    <source>
        <dbReference type="ARBA" id="ARBA00004141"/>
    </source>
</evidence>
<evidence type="ECO:0000259" key="7">
    <source>
        <dbReference type="PROSITE" id="PS50928"/>
    </source>
</evidence>
<comment type="subcellular location">
    <subcellularLocation>
        <location evidence="6">Cell membrane</location>
        <topology evidence="6">Multi-pass membrane protein</topology>
    </subcellularLocation>
    <subcellularLocation>
        <location evidence="1">Membrane</location>
        <topology evidence="1">Multi-pass membrane protein</topology>
    </subcellularLocation>
</comment>
<evidence type="ECO:0000256" key="4">
    <source>
        <dbReference type="ARBA" id="ARBA00022989"/>
    </source>
</evidence>
<name>A0ABT9IXK4_9BACL</name>
<dbReference type="RefSeq" id="WP_305991338.1">
    <property type="nucleotide sequence ID" value="NZ_JAVAMP010000002.1"/>
</dbReference>
<feature type="domain" description="ABC transmembrane type-1" evidence="7">
    <location>
        <begin position="366"/>
        <end position="556"/>
    </location>
</feature>
<dbReference type="Proteomes" id="UP001231941">
    <property type="component" value="Unassembled WGS sequence"/>
</dbReference>
<feature type="transmembrane region" description="Helical" evidence="6">
    <location>
        <begin position="404"/>
        <end position="424"/>
    </location>
</feature>
<comment type="similarity">
    <text evidence="6">Belongs to the binding-protein-dependent transport system permease family.</text>
</comment>
<gene>
    <name evidence="8" type="ORF">Q5Y73_08015</name>
</gene>
<feature type="transmembrane region" description="Helical" evidence="6">
    <location>
        <begin position="535"/>
        <end position="563"/>
    </location>
</feature>
<keyword evidence="5 6" id="KW-0472">Membrane</keyword>
<keyword evidence="3 6" id="KW-0812">Transmembrane</keyword>
<feature type="transmembrane region" description="Helical" evidence="6">
    <location>
        <begin position="32"/>
        <end position="53"/>
    </location>
</feature>
<feature type="transmembrane region" description="Helical" evidence="6">
    <location>
        <begin position="89"/>
        <end position="111"/>
    </location>
</feature>
<feature type="transmembrane region" description="Helical" evidence="6">
    <location>
        <begin position="313"/>
        <end position="340"/>
    </location>
</feature>
<dbReference type="PANTHER" id="PTHR43496:SF1">
    <property type="entry name" value="POLYGALACTURONAN_RHAMNOGALACTURONAN TRANSPORT SYSTEM PERMEASE PROTEIN YTEP"/>
    <property type="match status" value="1"/>
</dbReference>
<reference evidence="8 9" key="1">
    <citation type="submission" date="2023-08" db="EMBL/GenBank/DDBJ databases">
        <authorList>
            <person name="Park J.-S."/>
        </authorList>
    </citation>
    <scope>NUCLEOTIDE SEQUENCE [LARGE SCALE GENOMIC DNA]</scope>
    <source>
        <strain evidence="8 9">2205SS18-9</strain>
    </source>
</reference>
<evidence type="ECO:0000256" key="3">
    <source>
        <dbReference type="ARBA" id="ARBA00022692"/>
    </source>
</evidence>
<feature type="transmembrane region" description="Helical" evidence="6">
    <location>
        <begin position="267"/>
        <end position="284"/>
    </location>
</feature>
<feature type="transmembrane region" description="Helical" evidence="6">
    <location>
        <begin position="209"/>
        <end position="231"/>
    </location>
</feature>
<dbReference type="Pfam" id="PF00528">
    <property type="entry name" value="BPD_transp_1"/>
    <property type="match status" value="2"/>
</dbReference>
<feature type="transmembrane region" description="Helical" evidence="6">
    <location>
        <begin position="123"/>
        <end position="144"/>
    </location>
</feature>